<evidence type="ECO:0000313" key="2">
    <source>
        <dbReference type="EMBL" id="WIV53251.1"/>
    </source>
</evidence>
<reference evidence="2 3" key="1">
    <citation type="submission" date="2023-06" db="EMBL/GenBank/DDBJ databases">
        <authorList>
            <person name="Oyuntsetseg B."/>
            <person name="Kim S.B."/>
        </authorList>
    </citation>
    <scope>NUCLEOTIDE SEQUENCE [LARGE SCALE GENOMIC DNA]</scope>
    <source>
        <strain evidence="2 3">2-2</strain>
    </source>
</reference>
<proteinExistence type="predicted"/>
<evidence type="ECO:0000256" key="1">
    <source>
        <dbReference type="SAM" id="MobiDB-lite"/>
    </source>
</evidence>
<sequence length="104" mass="11439">MLTEPWADPLTPQQRYDARPKATPATGPRRPSGVTTRPVSATGVIAFSGCSIVLGRTWAGHTATIYWQGDRVTVMINDTVARQLTLDRSVRYQRLTNPKLSAKS</sequence>
<organism evidence="2 3">
    <name type="scientific">Amycolatopsis nalaikhensis</name>
    <dbReference type="NCBI Taxonomy" id="715472"/>
    <lineage>
        <taxon>Bacteria</taxon>
        <taxon>Bacillati</taxon>
        <taxon>Actinomycetota</taxon>
        <taxon>Actinomycetes</taxon>
        <taxon>Pseudonocardiales</taxon>
        <taxon>Pseudonocardiaceae</taxon>
        <taxon>Amycolatopsis</taxon>
    </lineage>
</organism>
<dbReference type="EMBL" id="CP127173">
    <property type="protein sequence ID" value="WIV53251.1"/>
    <property type="molecule type" value="Genomic_DNA"/>
</dbReference>
<keyword evidence="3" id="KW-1185">Reference proteome</keyword>
<feature type="region of interest" description="Disordered" evidence="1">
    <location>
        <begin position="1"/>
        <end position="37"/>
    </location>
</feature>
<protein>
    <submittedName>
        <fullName evidence="2">Uncharacterized protein</fullName>
    </submittedName>
</protein>
<name>A0ABY8XD71_9PSEU</name>
<dbReference type="Proteomes" id="UP001227101">
    <property type="component" value="Chromosome"/>
</dbReference>
<accession>A0ABY8XD71</accession>
<dbReference type="RefSeq" id="WP_285449641.1">
    <property type="nucleotide sequence ID" value="NZ_CP127173.1"/>
</dbReference>
<evidence type="ECO:0000313" key="3">
    <source>
        <dbReference type="Proteomes" id="UP001227101"/>
    </source>
</evidence>
<gene>
    <name evidence="2" type="ORF">QP939_30580</name>
</gene>